<keyword evidence="1" id="KW-0812">Transmembrane</keyword>
<comment type="caution">
    <text evidence="2">The sequence shown here is derived from an EMBL/GenBank/DDBJ whole genome shotgun (WGS) entry which is preliminary data.</text>
</comment>
<proteinExistence type="predicted"/>
<sequence length="70" mass="7550">MELEFGDTVIRLLCMAISSVVYGPQTSSLVASNDQVRVDGMGPPTAPLELMMACTGIFWSALIWVTPALF</sequence>
<dbReference type="Gramene" id="OE9A024120T1">
    <property type="protein sequence ID" value="OE9A024120C1"/>
    <property type="gene ID" value="OE9A024120"/>
</dbReference>
<dbReference type="Proteomes" id="UP000594638">
    <property type="component" value="Unassembled WGS sequence"/>
</dbReference>
<keyword evidence="3" id="KW-1185">Reference proteome</keyword>
<accession>A0A8S0UCB1</accession>
<keyword evidence="1" id="KW-0472">Membrane</keyword>
<evidence type="ECO:0000313" key="2">
    <source>
        <dbReference type="EMBL" id="CAA3017309.1"/>
    </source>
</evidence>
<name>A0A8S0UCB1_OLEEU</name>
<reference evidence="2 3" key="1">
    <citation type="submission" date="2019-12" db="EMBL/GenBank/DDBJ databases">
        <authorList>
            <person name="Alioto T."/>
            <person name="Alioto T."/>
            <person name="Gomez Garrido J."/>
        </authorList>
    </citation>
    <scope>NUCLEOTIDE SEQUENCE [LARGE SCALE GENOMIC DNA]</scope>
</reference>
<feature type="transmembrane region" description="Helical" evidence="1">
    <location>
        <begin position="50"/>
        <end position="69"/>
    </location>
</feature>
<protein>
    <submittedName>
        <fullName evidence="2">Uncharacterized protein</fullName>
    </submittedName>
</protein>
<organism evidence="2 3">
    <name type="scientific">Olea europaea subsp. europaea</name>
    <dbReference type="NCBI Taxonomy" id="158383"/>
    <lineage>
        <taxon>Eukaryota</taxon>
        <taxon>Viridiplantae</taxon>
        <taxon>Streptophyta</taxon>
        <taxon>Embryophyta</taxon>
        <taxon>Tracheophyta</taxon>
        <taxon>Spermatophyta</taxon>
        <taxon>Magnoliopsida</taxon>
        <taxon>eudicotyledons</taxon>
        <taxon>Gunneridae</taxon>
        <taxon>Pentapetalae</taxon>
        <taxon>asterids</taxon>
        <taxon>lamiids</taxon>
        <taxon>Lamiales</taxon>
        <taxon>Oleaceae</taxon>
        <taxon>Oleeae</taxon>
        <taxon>Olea</taxon>
    </lineage>
</organism>
<gene>
    <name evidence="2" type="ORF">OLEA9_A024120</name>
</gene>
<dbReference type="EMBL" id="CACTIH010007693">
    <property type="protein sequence ID" value="CAA3017309.1"/>
    <property type="molecule type" value="Genomic_DNA"/>
</dbReference>
<dbReference type="AlphaFoldDB" id="A0A8S0UCB1"/>
<evidence type="ECO:0000256" key="1">
    <source>
        <dbReference type="SAM" id="Phobius"/>
    </source>
</evidence>
<keyword evidence="1" id="KW-1133">Transmembrane helix</keyword>
<evidence type="ECO:0000313" key="3">
    <source>
        <dbReference type="Proteomes" id="UP000594638"/>
    </source>
</evidence>